<evidence type="ECO:0000256" key="1">
    <source>
        <dbReference type="ARBA" id="ARBA00022701"/>
    </source>
</evidence>
<dbReference type="InterPro" id="IPR044986">
    <property type="entry name" value="KIF15/KIN-12"/>
</dbReference>
<keyword evidence="9" id="KW-1185">Reference proteome</keyword>
<protein>
    <submittedName>
        <fullName evidence="8">Uncharacterized protein</fullName>
    </submittedName>
</protein>
<feature type="coiled-coil region" evidence="6">
    <location>
        <begin position="165"/>
        <end position="274"/>
    </location>
</feature>
<reference evidence="8 9" key="1">
    <citation type="journal article" date="2023" name="Plants (Basel)">
        <title>Bridging the Gap: Combining Genomics and Transcriptomics Approaches to Understand Stylosanthes scabra, an Orphan Legume from the Brazilian Caatinga.</title>
        <authorList>
            <person name="Ferreira-Neto J.R.C."/>
            <person name="da Silva M.D."/>
            <person name="Binneck E."/>
            <person name="de Melo N.F."/>
            <person name="da Silva R.H."/>
            <person name="de Melo A.L.T.M."/>
            <person name="Pandolfi V."/>
            <person name="Bustamante F.O."/>
            <person name="Brasileiro-Vidal A.C."/>
            <person name="Benko-Iseppon A.M."/>
        </authorList>
    </citation>
    <scope>NUCLEOTIDE SEQUENCE [LARGE SCALE GENOMIC DNA]</scope>
    <source>
        <tissue evidence="8">Leaves</tissue>
    </source>
</reference>
<feature type="region of interest" description="Disordered" evidence="7">
    <location>
        <begin position="41"/>
        <end position="60"/>
    </location>
</feature>
<evidence type="ECO:0000256" key="7">
    <source>
        <dbReference type="SAM" id="MobiDB-lite"/>
    </source>
</evidence>
<gene>
    <name evidence="8" type="ORF">PIB30_116673</name>
</gene>
<keyword evidence="2" id="KW-0547">Nucleotide-binding</keyword>
<evidence type="ECO:0000256" key="6">
    <source>
        <dbReference type="SAM" id="Coils"/>
    </source>
</evidence>
<feature type="coiled-coil region" evidence="6">
    <location>
        <begin position="302"/>
        <end position="379"/>
    </location>
</feature>
<keyword evidence="3" id="KW-0067">ATP-binding</keyword>
<accession>A0ABU6YBE9</accession>
<dbReference type="EMBL" id="JASCZI010241766">
    <property type="protein sequence ID" value="MED6206578.1"/>
    <property type="molecule type" value="Genomic_DNA"/>
</dbReference>
<proteinExistence type="predicted"/>
<comment type="caution">
    <text evidence="8">The sequence shown here is derived from an EMBL/GenBank/DDBJ whole genome shotgun (WGS) entry which is preliminary data.</text>
</comment>
<organism evidence="8 9">
    <name type="scientific">Stylosanthes scabra</name>
    <dbReference type="NCBI Taxonomy" id="79078"/>
    <lineage>
        <taxon>Eukaryota</taxon>
        <taxon>Viridiplantae</taxon>
        <taxon>Streptophyta</taxon>
        <taxon>Embryophyta</taxon>
        <taxon>Tracheophyta</taxon>
        <taxon>Spermatophyta</taxon>
        <taxon>Magnoliopsida</taxon>
        <taxon>eudicotyledons</taxon>
        <taxon>Gunneridae</taxon>
        <taxon>Pentapetalae</taxon>
        <taxon>rosids</taxon>
        <taxon>fabids</taxon>
        <taxon>Fabales</taxon>
        <taxon>Fabaceae</taxon>
        <taxon>Papilionoideae</taxon>
        <taxon>50 kb inversion clade</taxon>
        <taxon>dalbergioids sensu lato</taxon>
        <taxon>Dalbergieae</taxon>
        <taxon>Pterocarpus clade</taxon>
        <taxon>Stylosanthes</taxon>
    </lineage>
</organism>
<keyword evidence="4 6" id="KW-0175">Coiled coil</keyword>
<dbReference type="PANTHER" id="PTHR37739:SF8">
    <property type="entry name" value="KINESIN-LIKE PROTEIN KIN-12D"/>
    <property type="match status" value="1"/>
</dbReference>
<evidence type="ECO:0000256" key="3">
    <source>
        <dbReference type="ARBA" id="ARBA00022840"/>
    </source>
</evidence>
<evidence type="ECO:0000256" key="4">
    <source>
        <dbReference type="ARBA" id="ARBA00023054"/>
    </source>
</evidence>
<keyword evidence="5" id="KW-0505">Motor protein</keyword>
<dbReference type="PANTHER" id="PTHR37739">
    <property type="entry name" value="KINESIN-LIKE PROTEIN KIN-12D"/>
    <property type="match status" value="1"/>
</dbReference>
<feature type="coiled-coil region" evidence="6">
    <location>
        <begin position="9"/>
        <end position="36"/>
    </location>
</feature>
<evidence type="ECO:0000313" key="9">
    <source>
        <dbReference type="Proteomes" id="UP001341840"/>
    </source>
</evidence>
<sequence>MKAHIQELNLHAEVQAKEYKQKFKALEAMVEQVKAEELSTQSSCALPNKSEKNASKPRGSSSPFKCIGLGMVQQMKYEKVEELSAARLRIEELEAQAACRQKEIFALNARLAAAESMTHDVIRDLLGVKLDMTSYVSLLDNGQVQKIAEKAQFHILEPQEKEQEVTKLKKQLNEFIEERQGWLQEMERKQAEMVAAQIALENLRQRDQLLKTENEMLKIENLSKKNKVVELEEELKKLSGQQNLQQRIHHHAKIKEENNRLKIQNEELSANLRKANIFISRTKEDFLRASAGAKPCFDFNEEKRLMTKLKEIEEEKVQLAQQLLRLSTNVLKAAGITKRMSEVNPSAAEEALEELKNRIANLEMEQEDLKFKNKIINEKVRLSELMPQVSPLNPRPDENRVITPPRASQAPFLSSFDR</sequence>
<evidence type="ECO:0000256" key="5">
    <source>
        <dbReference type="ARBA" id="ARBA00023175"/>
    </source>
</evidence>
<name>A0ABU6YBE9_9FABA</name>
<dbReference type="Proteomes" id="UP001341840">
    <property type="component" value="Unassembled WGS sequence"/>
</dbReference>
<feature type="coiled-coil region" evidence="6">
    <location>
        <begin position="76"/>
        <end position="110"/>
    </location>
</feature>
<keyword evidence="1" id="KW-0493">Microtubule</keyword>
<feature type="region of interest" description="Disordered" evidence="7">
    <location>
        <begin position="387"/>
        <end position="418"/>
    </location>
</feature>
<evidence type="ECO:0000256" key="2">
    <source>
        <dbReference type="ARBA" id="ARBA00022741"/>
    </source>
</evidence>
<evidence type="ECO:0000313" key="8">
    <source>
        <dbReference type="EMBL" id="MED6206578.1"/>
    </source>
</evidence>